<reference evidence="1" key="1">
    <citation type="submission" date="2020-05" db="EMBL/GenBank/DDBJ databases">
        <title>Large-scale comparative analyses of tick genomes elucidate their genetic diversity and vector capacities.</title>
        <authorList>
            <person name="Jia N."/>
            <person name="Wang J."/>
            <person name="Shi W."/>
            <person name="Du L."/>
            <person name="Sun Y."/>
            <person name="Zhan W."/>
            <person name="Jiang J."/>
            <person name="Wang Q."/>
            <person name="Zhang B."/>
            <person name="Ji P."/>
            <person name="Sakyi L.B."/>
            <person name="Cui X."/>
            <person name="Yuan T."/>
            <person name="Jiang B."/>
            <person name="Yang W."/>
            <person name="Lam T.T.-Y."/>
            <person name="Chang Q."/>
            <person name="Ding S."/>
            <person name="Wang X."/>
            <person name="Zhu J."/>
            <person name="Ruan X."/>
            <person name="Zhao L."/>
            <person name="Wei J."/>
            <person name="Que T."/>
            <person name="Du C."/>
            <person name="Cheng J."/>
            <person name="Dai P."/>
            <person name="Han X."/>
            <person name="Huang E."/>
            <person name="Gao Y."/>
            <person name="Liu J."/>
            <person name="Shao H."/>
            <person name="Ye R."/>
            <person name="Li L."/>
            <person name="Wei W."/>
            <person name="Wang X."/>
            <person name="Wang C."/>
            <person name="Yang T."/>
            <person name="Huo Q."/>
            <person name="Li W."/>
            <person name="Guo W."/>
            <person name="Chen H."/>
            <person name="Zhou L."/>
            <person name="Ni X."/>
            <person name="Tian J."/>
            <person name="Zhou Y."/>
            <person name="Sheng Y."/>
            <person name="Liu T."/>
            <person name="Pan Y."/>
            <person name="Xia L."/>
            <person name="Li J."/>
            <person name="Zhao F."/>
            <person name="Cao W."/>
        </authorList>
    </citation>
    <scope>NUCLEOTIDE SEQUENCE</scope>
    <source>
        <strain evidence="1">Hyas-2018</strain>
    </source>
</reference>
<sequence>MCLQRSGTAWSASELCESRSILALAWRGSLLKARLPKTRPIPGGADAGYWHIDVVLMLDTGTLMVSNLTMQRWDGHYHLCGKVLPSCWKLLAGGPLAPVPERPMCAVLQSERESCLS</sequence>
<dbReference type="Proteomes" id="UP000821845">
    <property type="component" value="Chromosome 1"/>
</dbReference>
<dbReference type="EMBL" id="CM023481">
    <property type="protein sequence ID" value="KAH6945512.1"/>
    <property type="molecule type" value="Genomic_DNA"/>
</dbReference>
<evidence type="ECO:0000313" key="2">
    <source>
        <dbReference type="Proteomes" id="UP000821845"/>
    </source>
</evidence>
<evidence type="ECO:0000313" key="1">
    <source>
        <dbReference type="EMBL" id="KAH6945512.1"/>
    </source>
</evidence>
<organism evidence="1 2">
    <name type="scientific">Hyalomma asiaticum</name>
    <name type="common">Tick</name>
    <dbReference type="NCBI Taxonomy" id="266040"/>
    <lineage>
        <taxon>Eukaryota</taxon>
        <taxon>Metazoa</taxon>
        <taxon>Ecdysozoa</taxon>
        <taxon>Arthropoda</taxon>
        <taxon>Chelicerata</taxon>
        <taxon>Arachnida</taxon>
        <taxon>Acari</taxon>
        <taxon>Parasitiformes</taxon>
        <taxon>Ixodida</taxon>
        <taxon>Ixodoidea</taxon>
        <taxon>Ixodidae</taxon>
        <taxon>Hyalomminae</taxon>
        <taxon>Hyalomma</taxon>
    </lineage>
</organism>
<gene>
    <name evidence="1" type="ORF">HPB50_008823</name>
</gene>
<accession>A0ACB7TDA4</accession>
<comment type="caution">
    <text evidence="1">The sequence shown here is derived from an EMBL/GenBank/DDBJ whole genome shotgun (WGS) entry which is preliminary data.</text>
</comment>
<keyword evidence="2" id="KW-1185">Reference proteome</keyword>
<name>A0ACB7TDA4_HYAAI</name>
<protein>
    <submittedName>
        <fullName evidence="1">Uncharacterized protein</fullName>
    </submittedName>
</protein>
<proteinExistence type="predicted"/>